<evidence type="ECO:0000313" key="1">
    <source>
        <dbReference type="EMBL" id="JAE34969.1"/>
    </source>
</evidence>
<dbReference type="EMBL" id="GBRH01162927">
    <property type="protein sequence ID" value="JAE34969.1"/>
    <property type="molecule type" value="Transcribed_RNA"/>
</dbReference>
<reference evidence="1" key="2">
    <citation type="journal article" date="2015" name="Data Brief">
        <title>Shoot transcriptome of the giant reed, Arundo donax.</title>
        <authorList>
            <person name="Barrero R.A."/>
            <person name="Guerrero F.D."/>
            <person name="Moolhuijzen P."/>
            <person name="Goolsby J.A."/>
            <person name="Tidwell J."/>
            <person name="Bellgard S.E."/>
            <person name="Bellgard M.I."/>
        </authorList>
    </citation>
    <scope>NUCLEOTIDE SEQUENCE</scope>
    <source>
        <tissue evidence="1">Shoot tissue taken approximately 20 cm above the soil surface</tissue>
    </source>
</reference>
<reference evidence="1" key="1">
    <citation type="submission" date="2014-09" db="EMBL/GenBank/DDBJ databases">
        <authorList>
            <person name="Magalhaes I.L.F."/>
            <person name="Oliveira U."/>
            <person name="Santos F.R."/>
            <person name="Vidigal T.H.D.A."/>
            <person name="Brescovit A.D."/>
            <person name="Santos A.J."/>
        </authorList>
    </citation>
    <scope>NUCLEOTIDE SEQUENCE</scope>
    <source>
        <tissue evidence="1">Shoot tissue taken approximately 20 cm above the soil surface</tissue>
    </source>
</reference>
<dbReference type="AlphaFoldDB" id="A0A0A9HGN0"/>
<organism evidence="1">
    <name type="scientific">Arundo donax</name>
    <name type="common">Giant reed</name>
    <name type="synonym">Donax arundinaceus</name>
    <dbReference type="NCBI Taxonomy" id="35708"/>
    <lineage>
        <taxon>Eukaryota</taxon>
        <taxon>Viridiplantae</taxon>
        <taxon>Streptophyta</taxon>
        <taxon>Embryophyta</taxon>
        <taxon>Tracheophyta</taxon>
        <taxon>Spermatophyta</taxon>
        <taxon>Magnoliopsida</taxon>
        <taxon>Liliopsida</taxon>
        <taxon>Poales</taxon>
        <taxon>Poaceae</taxon>
        <taxon>PACMAD clade</taxon>
        <taxon>Arundinoideae</taxon>
        <taxon>Arundineae</taxon>
        <taxon>Arundo</taxon>
    </lineage>
</organism>
<name>A0A0A9HGN0_ARUDO</name>
<protein>
    <submittedName>
        <fullName evidence="1">Uncharacterized protein</fullName>
    </submittedName>
</protein>
<sequence length="36" mass="4206">MNQKLFSNLLKLCGKIILSIHHKKCNWKGETFPSTF</sequence>
<proteinExistence type="predicted"/>
<accession>A0A0A9HGN0</accession>